<dbReference type="KEGG" id="tpla:ElP_28130"/>
<protein>
    <submittedName>
        <fullName evidence="1">Uncharacterized protein</fullName>
    </submittedName>
</protein>
<dbReference type="EMBL" id="CP036426">
    <property type="protein sequence ID" value="QDV34916.1"/>
    <property type="molecule type" value="Genomic_DNA"/>
</dbReference>
<dbReference type="OrthoDB" id="5464931at2"/>
<dbReference type="AlphaFoldDB" id="A0A518H251"/>
<dbReference type="RefSeq" id="WP_145270153.1">
    <property type="nucleotide sequence ID" value="NZ_CP036426.1"/>
</dbReference>
<reference evidence="1 2" key="1">
    <citation type="submission" date="2019-02" db="EMBL/GenBank/DDBJ databases">
        <title>Deep-cultivation of Planctomycetes and their phenomic and genomic characterization uncovers novel biology.</title>
        <authorList>
            <person name="Wiegand S."/>
            <person name="Jogler M."/>
            <person name="Boedeker C."/>
            <person name="Pinto D."/>
            <person name="Vollmers J."/>
            <person name="Rivas-Marin E."/>
            <person name="Kohn T."/>
            <person name="Peeters S.H."/>
            <person name="Heuer A."/>
            <person name="Rast P."/>
            <person name="Oberbeckmann S."/>
            <person name="Bunk B."/>
            <person name="Jeske O."/>
            <person name="Meyerdierks A."/>
            <person name="Storesund J.E."/>
            <person name="Kallscheuer N."/>
            <person name="Luecker S."/>
            <person name="Lage O.M."/>
            <person name="Pohl T."/>
            <person name="Merkel B.J."/>
            <person name="Hornburger P."/>
            <person name="Mueller R.-W."/>
            <person name="Bruemmer F."/>
            <person name="Labrenz M."/>
            <person name="Spormann A.M."/>
            <person name="Op den Camp H."/>
            <person name="Overmann J."/>
            <person name="Amann R."/>
            <person name="Jetten M.S.M."/>
            <person name="Mascher T."/>
            <person name="Medema M.H."/>
            <person name="Devos D.P."/>
            <person name="Kaster A.-K."/>
            <person name="Ovreas L."/>
            <person name="Rohde M."/>
            <person name="Galperin M.Y."/>
            <person name="Jogler C."/>
        </authorList>
    </citation>
    <scope>NUCLEOTIDE SEQUENCE [LARGE SCALE GENOMIC DNA]</scope>
    <source>
        <strain evidence="1 2">ElP</strain>
    </source>
</reference>
<proteinExistence type="predicted"/>
<evidence type="ECO:0000313" key="2">
    <source>
        <dbReference type="Proteomes" id="UP000317835"/>
    </source>
</evidence>
<sequence length="149" mass="15730">MPNHTSLYANTGFISLLIPAVRTADANSTGLDLQDCDDAVLLFDVGNSADTLSGSVYIELEVEESDDNTNWTDVANADLTNYVTGTNPGTVAVIDAPAEDSNVFAVGYKGSKRYIRGVFNVTGTHSTGTPVGVLGLRGRNRQAPVNAYT</sequence>
<keyword evidence="2" id="KW-1185">Reference proteome</keyword>
<accession>A0A518H251</accession>
<dbReference type="Gene3D" id="2.60.120.1110">
    <property type="match status" value="1"/>
</dbReference>
<organism evidence="1 2">
    <name type="scientific">Tautonia plasticadhaerens</name>
    <dbReference type="NCBI Taxonomy" id="2527974"/>
    <lineage>
        <taxon>Bacteria</taxon>
        <taxon>Pseudomonadati</taxon>
        <taxon>Planctomycetota</taxon>
        <taxon>Planctomycetia</taxon>
        <taxon>Isosphaerales</taxon>
        <taxon>Isosphaeraceae</taxon>
        <taxon>Tautonia</taxon>
    </lineage>
</organism>
<name>A0A518H251_9BACT</name>
<dbReference type="Proteomes" id="UP000317835">
    <property type="component" value="Chromosome"/>
</dbReference>
<evidence type="ECO:0000313" key="1">
    <source>
        <dbReference type="EMBL" id="QDV34916.1"/>
    </source>
</evidence>
<gene>
    <name evidence="1" type="ORF">ElP_28130</name>
</gene>